<reference evidence="2" key="1">
    <citation type="journal article" date="2015" name="Nature">
        <title>Complex archaea that bridge the gap between prokaryotes and eukaryotes.</title>
        <authorList>
            <person name="Spang A."/>
            <person name="Saw J.H."/>
            <person name="Jorgensen S.L."/>
            <person name="Zaremba-Niedzwiedzka K."/>
            <person name="Martijn J."/>
            <person name="Lind A.E."/>
            <person name="van Eijk R."/>
            <person name="Schleper C."/>
            <person name="Guy L."/>
            <person name="Ettema T.J."/>
        </authorList>
    </citation>
    <scope>NUCLEOTIDE SEQUENCE</scope>
</reference>
<evidence type="ECO:0000256" key="1">
    <source>
        <dbReference type="ARBA" id="ARBA00005254"/>
    </source>
</evidence>
<dbReference type="InterPro" id="IPR014748">
    <property type="entry name" value="Enoyl-CoA_hydra_C"/>
</dbReference>
<dbReference type="CDD" id="cd06558">
    <property type="entry name" value="crotonase-like"/>
    <property type="match status" value="1"/>
</dbReference>
<name>A0A0F9GHK8_9ZZZZ</name>
<protein>
    <recommendedName>
        <fullName evidence="3">Enoyl-CoA hydratase</fullName>
    </recommendedName>
</protein>
<sequence length="266" mass="28746">MTKPPVIELIREDDWLTIWLNRPENRNALSSEMTGALLDTFQDLATDQSIRGVTIRGKGGTFCAGGDLKEFIGSVEGGQTLEEAKVKSRHAGELFSAVHILPQVVVVLIEGAAMAGGLGMACAADIVAGTKSAKFALTETMIGLPPAQIAPYVVRRTGSAIARRIMLTGMRFDGSQALEFGLLDYVCENAAELSAFETELRRGVISCAPHANTATKEILRAVDYMNSEDLIDFAAEKFAACLLSTEARDGIVSFIEKRRPYWARSS</sequence>
<accession>A0A0F9GHK8</accession>
<evidence type="ECO:0000313" key="2">
    <source>
        <dbReference type="EMBL" id="KKL90046.1"/>
    </source>
</evidence>
<dbReference type="Pfam" id="PF00378">
    <property type="entry name" value="ECH_1"/>
    <property type="match status" value="1"/>
</dbReference>
<dbReference type="InterPro" id="IPR001753">
    <property type="entry name" value="Enoyl-CoA_hydra/iso"/>
</dbReference>
<dbReference type="Gene3D" id="1.10.12.10">
    <property type="entry name" value="Lyase 2-enoyl-coa Hydratase, Chain A, domain 2"/>
    <property type="match status" value="1"/>
</dbReference>
<dbReference type="InterPro" id="IPR051683">
    <property type="entry name" value="Enoyl-CoA_Hydratase/Isomerase"/>
</dbReference>
<dbReference type="EMBL" id="LAZR01020120">
    <property type="protein sequence ID" value="KKL90046.1"/>
    <property type="molecule type" value="Genomic_DNA"/>
</dbReference>
<organism evidence="2">
    <name type="scientific">marine sediment metagenome</name>
    <dbReference type="NCBI Taxonomy" id="412755"/>
    <lineage>
        <taxon>unclassified sequences</taxon>
        <taxon>metagenomes</taxon>
        <taxon>ecological metagenomes</taxon>
    </lineage>
</organism>
<dbReference type="SUPFAM" id="SSF52096">
    <property type="entry name" value="ClpP/crotonase"/>
    <property type="match status" value="1"/>
</dbReference>
<comment type="caution">
    <text evidence="2">The sequence shown here is derived from an EMBL/GenBank/DDBJ whole genome shotgun (WGS) entry which is preliminary data.</text>
</comment>
<comment type="similarity">
    <text evidence="1">Belongs to the enoyl-CoA hydratase/isomerase family.</text>
</comment>
<proteinExistence type="inferred from homology"/>
<dbReference type="InterPro" id="IPR029045">
    <property type="entry name" value="ClpP/crotonase-like_dom_sf"/>
</dbReference>
<dbReference type="GO" id="GO:0008300">
    <property type="term" value="P:isoprenoid catabolic process"/>
    <property type="evidence" value="ECO:0007669"/>
    <property type="project" value="TreeGrafter"/>
</dbReference>
<dbReference type="PANTHER" id="PTHR42964:SF1">
    <property type="entry name" value="POLYKETIDE BIOSYNTHESIS ENOYL-COA HYDRATASE PKSH-RELATED"/>
    <property type="match status" value="1"/>
</dbReference>
<evidence type="ECO:0008006" key="3">
    <source>
        <dbReference type="Google" id="ProtNLM"/>
    </source>
</evidence>
<dbReference type="Gene3D" id="3.90.226.10">
    <property type="entry name" value="2-enoyl-CoA Hydratase, Chain A, domain 1"/>
    <property type="match status" value="1"/>
</dbReference>
<gene>
    <name evidence="2" type="ORF">LCGC14_1908610</name>
</gene>
<dbReference type="AlphaFoldDB" id="A0A0F9GHK8"/>
<dbReference type="PANTHER" id="PTHR42964">
    <property type="entry name" value="ENOYL-COA HYDRATASE"/>
    <property type="match status" value="1"/>
</dbReference>